<gene>
    <name evidence="2" type="ordered locus">LOC_Os11g06530</name>
</gene>
<dbReference type="AlphaFoldDB" id="Q2RA51"/>
<accession>Q2RA51</accession>
<dbReference type="Proteomes" id="UP000000763">
    <property type="component" value="Chromosome 11"/>
</dbReference>
<evidence type="ECO:0000313" key="3">
    <source>
        <dbReference type="Proteomes" id="UP000000763"/>
    </source>
</evidence>
<reference evidence="3" key="1">
    <citation type="journal article" date="2005" name="Nature">
        <title>The map-based sequence of the rice genome.</title>
        <authorList>
            <consortium name="International rice genome sequencing project (IRGSP)"/>
            <person name="Matsumoto T."/>
            <person name="Wu J."/>
            <person name="Kanamori H."/>
            <person name="Katayose Y."/>
            <person name="Fujisawa M."/>
            <person name="Namiki N."/>
            <person name="Mizuno H."/>
            <person name="Yamamoto K."/>
            <person name="Antonio B.A."/>
            <person name="Baba T."/>
            <person name="Sakata K."/>
            <person name="Nagamura Y."/>
            <person name="Aoki H."/>
            <person name="Arikawa K."/>
            <person name="Arita K."/>
            <person name="Bito T."/>
            <person name="Chiden Y."/>
            <person name="Fujitsuka N."/>
            <person name="Fukunaka R."/>
            <person name="Hamada M."/>
            <person name="Harada C."/>
            <person name="Hayashi A."/>
            <person name="Hijishita S."/>
            <person name="Honda M."/>
            <person name="Hosokawa S."/>
            <person name="Ichikawa Y."/>
            <person name="Idonuma A."/>
            <person name="Iijima M."/>
            <person name="Ikeda M."/>
            <person name="Ikeno M."/>
            <person name="Ito K."/>
            <person name="Ito S."/>
            <person name="Ito T."/>
            <person name="Ito Y."/>
            <person name="Ito Y."/>
            <person name="Iwabuchi A."/>
            <person name="Kamiya K."/>
            <person name="Karasawa W."/>
            <person name="Kurita K."/>
            <person name="Katagiri S."/>
            <person name="Kikuta A."/>
            <person name="Kobayashi H."/>
            <person name="Kobayashi N."/>
            <person name="Machita K."/>
            <person name="Maehara T."/>
            <person name="Masukawa M."/>
            <person name="Mizubayashi T."/>
            <person name="Mukai Y."/>
            <person name="Nagasaki H."/>
            <person name="Nagata Y."/>
            <person name="Naito S."/>
            <person name="Nakashima M."/>
            <person name="Nakama Y."/>
            <person name="Nakamichi Y."/>
            <person name="Nakamura M."/>
            <person name="Meguro A."/>
            <person name="Negishi M."/>
            <person name="Ohta I."/>
            <person name="Ohta T."/>
            <person name="Okamoto M."/>
            <person name="Ono N."/>
            <person name="Saji S."/>
            <person name="Sakaguchi M."/>
            <person name="Sakai K."/>
            <person name="Shibata M."/>
            <person name="Shimokawa T."/>
            <person name="Song J."/>
            <person name="Takazaki Y."/>
            <person name="Terasawa K."/>
            <person name="Tsugane M."/>
            <person name="Tsuji K."/>
            <person name="Ueda S."/>
            <person name="Waki K."/>
            <person name="Yamagata H."/>
            <person name="Yamamoto M."/>
            <person name="Yamamoto S."/>
            <person name="Yamane H."/>
            <person name="Yoshiki S."/>
            <person name="Yoshihara R."/>
            <person name="Yukawa K."/>
            <person name="Zhong H."/>
            <person name="Yano M."/>
            <person name="Yuan Q."/>
            <person name="Ouyang S."/>
            <person name="Liu J."/>
            <person name="Jones K.M."/>
            <person name="Gansberger K."/>
            <person name="Moffat K."/>
            <person name="Hill J."/>
            <person name="Bera J."/>
            <person name="Fadrosh D."/>
            <person name="Jin S."/>
            <person name="Johri S."/>
            <person name="Kim M."/>
            <person name="Overton L."/>
            <person name="Reardon M."/>
            <person name="Tsitrin T."/>
            <person name="Vuong H."/>
            <person name="Weaver B."/>
            <person name="Ciecko A."/>
            <person name="Tallon L."/>
            <person name="Jackson J."/>
            <person name="Pai G."/>
            <person name="Aken S.V."/>
            <person name="Utterback T."/>
            <person name="Reidmuller S."/>
            <person name="Feldblyum T."/>
            <person name="Hsiao J."/>
            <person name="Zismann V."/>
            <person name="Iobst S."/>
            <person name="de Vazeille A.R."/>
            <person name="Buell C.R."/>
            <person name="Ying K."/>
            <person name="Li Y."/>
            <person name="Lu T."/>
            <person name="Huang Y."/>
            <person name="Zhao Q."/>
            <person name="Feng Q."/>
            <person name="Zhang L."/>
            <person name="Zhu J."/>
            <person name="Weng Q."/>
            <person name="Mu J."/>
            <person name="Lu Y."/>
            <person name="Fan D."/>
            <person name="Liu Y."/>
            <person name="Guan J."/>
            <person name="Zhang Y."/>
            <person name="Yu S."/>
            <person name="Liu X."/>
            <person name="Zhang Y."/>
            <person name="Hong G."/>
            <person name="Han B."/>
            <person name="Choisne N."/>
            <person name="Demange N."/>
            <person name="Orjeda G."/>
            <person name="Samain S."/>
            <person name="Cattolico L."/>
            <person name="Pelletier E."/>
            <person name="Couloux A."/>
            <person name="Segurens B."/>
            <person name="Wincker P."/>
            <person name="D'Hont A."/>
            <person name="Scarpelli C."/>
            <person name="Weissenbach J."/>
            <person name="Salanoubat M."/>
            <person name="Quetier F."/>
            <person name="Yu Y."/>
            <person name="Kim H.R."/>
            <person name="Rambo T."/>
            <person name="Currie J."/>
            <person name="Collura K."/>
            <person name="Luo M."/>
            <person name="Yang T."/>
            <person name="Ammiraju J.S.S."/>
            <person name="Engler F."/>
            <person name="Soderlund C."/>
            <person name="Wing R.A."/>
            <person name="Palmer L.E."/>
            <person name="de la Bastide M."/>
            <person name="Spiegel L."/>
            <person name="Nascimento L."/>
            <person name="Zutavern T."/>
            <person name="O'Shaughnessy A."/>
            <person name="Dike S."/>
            <person name="Dedhia N."/>
            <person name="Preston R."/>
            <person name="Balija V."/>
            <person name="McCombie W.R."/>
            <person name="Chow T."/>
            <person name="Chen H."/>
            <person name="Chung M."/>
            <person name="Chen C."/>
            <person name="Shaw J."/>
            <person name="Wu H."/>
            <person name="Hsiao K."/>
            <person name="Chao Y."/>
            <person name="Chu M."/>
            <person name="Cheng C."/>
            <person name="Hour A."/>
            <person name="Lee P."/>
            <person name="Lin S."/>
            <person name="Lin Y."/>
            <person name="Liou J."/>
            <person name="Liu S."/>
            <person name="Hsing Y."/>
            <person name="Raghuvanshi S."/>
            <person name="Mohanty A."/>
            <person name="Bharti A.K."/>
            <person name="Gaur A."/>
            <person name="Gupta V."/>
            <person name="Kumar D."/>
            <person name="Ravi V."/>
            <person name="Vij S."/>
            <person name="Kapur A."/>
            <person name="Khurana P."/>
            <person name="Khurana P."/>
            <person name="Khurana J.P."/>
            <person name="Tyagi A.K."/>
            <person name="Gaikwad K."/>
            <person name="Singh A."/>
            <person name="Dalal V."/>
            <person name="Srivastava S."/>
            <person name="Dixit A."/>
            <person name="Pal A.K."/>
            <person name="Ghazi I.A."/>
            <person name="Yadav M."/>
            <person name="Pandit A."/>
            <person name="Bhargava A."/>
            <person name="Sureshbabu K."/>
            <person name="Batra K."/>
            <person name="Sharma T.R."/>
            <person name="Mohapatra T."/>
            <person name="Singh N.K."/>
            <person name="Messing J."/>
            <person name="Nelson A.B."/>
            <person name="Fuks G."/>
            <person name="Kavchok S."/>
            <person name="Keizer G."/>
            <person name="Linton E."/>
            <person name="Llaca V."/>
            <person name="Song R."/>
            <person name="Tanyolac B."/>
            <person name="Young S."/>
            <person name="Ho-Il K."/>
            <person name="Hahn J.H."/>
            <person name="Sangsakoo G."/>
            <person name="Vanavichit A."/>
            <person name="de Mattos Luiz.A.T."/>
            <person name="Zimmer P.D."/>
            <person name="Malone G."/>
            <person name="Dellagostin O."/>
            <person name="de Oliveira A.C."/>
            <person name="Bevan M."/>
            <person name="Bancroft I."/>
            <person name="Minx P."/>
            <person name="Cordum H."/>
            <person name="Wilson R."/>
            <person name="Cheng Z."/>
            <person name="Jin W."/>
            <person name="Jiang J."/>
            <person name="Leong S.A."/>
            <person name="Iwama H."/>
            <person name="Gojobori T."/>
            <person name="Itoh T."/>
            <person name="Niimura Y."/>
            <person name="Fujii Y."/>
            <person name="Habara T."/>
            <person name="Sakai H."/>
            <person name="Sato Y."/>
            <person name="Wilson G."/>
            <person name="Kumar K."/>
            <person name="McCouch S."/>
            <person name="Juretic N."/>
            <person name="Hoen D."/>
            <person name="Wright S."/>
            <person name="Bruskiewich R."/>
            <person name="Bureau T."/>
            <person name="Miyao A."/>
            <person name="Hirochika H."/>
            <person name="Nishikawa T."/>
            <person name="Kadowaki K."/>
            <person name="Sugiura M."/>
            <person name="Burr B."/>
            <person name="Sasaki T."/>
        </authorList>
    </citation>
    <scope>NUCLEOTIDE SEQUENCE [LARGE SCALE GENOMIC DNA]</scope>
    <source>
        <strain evidence="3">cv. Nipponbare</strain>
    </source>
</reference>
<reference evidence="3" key="2">
    <citation type="journal article" date="2008" name="Nucleic Acids Res.">
        <title>The rice annotation project database (RAP-DB): 2008 update.</title>
        <authorList>
            <consortium name="The rice annotation project (RAP)"/>
        </authorList>
    </citation>
    <scope>GENOME REANNOTATION</scope>
    <source>
        <strain evidence="3">cv. Nipponbare</strain>
    </source>
</reference>
<sequence length="101" mass="10938">MTEPITVTVARTDSETRTSPSSSQQSHSLAMMTGEGNKLVFLDSVPERPYDLDTLLRASVEVMLARVVDYEECGGGGGSSEVVVCSGGGERKWLSPYQFVY</sequence>
<protein>
    <submittedName>
        <fullName evidence="2">Uncharacterized protein</fullName>
    </submittedName>
</protein>
<proteinExistence type="predicted"/>
<organism evidence="2 3">
    <name type="scientific">Oryza sativa subsp. japonica</name>
    <name type="common">Rice</name>
    <dbReference type="NCBI Taxonomy" id="39947"/>
    <lineage>
        <taxon>Eukaryota</taxon>
        <taxon>Viridiplantae</taxon>
        <taxon>Streptophyta</taxon>
        <taxon>Embryophyta</taxon>
        <taxon>Tracheophyta</taxon>
        <taxon>Spermatophyta</taxon>
        <taxon>Magnoliopsida</taxon>
        <taxon>Liliopsida</taxon>
        <taxon>Poales</taxon>
        <taxon>Poaceae</taxon>
        <taxon>BOP clade</taxon>
        <taxon>Oryzoideae</taxon>
        <taxon>Oryzeae</taxon>
        <taxon>Oryzinae</taxon>
        <taxon>Oryza</taxon>
        <taxon>Oryza sativa</taxon>
    </lineage>
</organism>
<evidence type="ECO:0000313" key="2">
    <source>
        <dbReference type="EMBL" id="AAX95117.1"/>
    </source>
</evidence>
<feature type="compositionally biased region" description="Low complexity" evidence="1">
    <location>
        <begin position="19"/>
        <end position="28"/>
    </location>
</feature>
<evidence type="ECO:0000256" key="1">
    <source>
        <dbReference type="SAM" id="MobiDB-lite"/>
    </source>
</evidence>
<feature type="region of interest" description="Disordered" evidence="1">
    <location>
        <begin position="1"/>
        <end position="29"/>
    </location>
</feature>
<dbReference type="EMBL" id="AC120533">
    <property type="protein sequence ID" value="AAX95117.1"/>
    <property type="molecule type" value="Genomic_DNA"/>
</dbReference>
<name>Q2RA51_ORYSJ</name>